<accession>A0ABR5H1I7</accession>
<organism evidence="2 3">
    <name type="scientific">Methylobacterium platani JCM 14648</name>
    <dbReference type="NCBI Taxonomy" id="1295136"/>
    <lineage>
        <taxon>Bacteria</taxon>
        <taxon>Pseudomonadati</taxon>
        <taxon>Pseudomonadota</taxon>
        <taxon>Alphaproteobacteria</taxon>
        <taxon>Hyphomicrobiales</taxon>
        <taxon>Methylobacteriaceae</taxon>
        <taxon>Methylobacterium</taxon>
    </lineage>
</organism>
<keyword evidence="3" id="KW-1185">Reference proteome</keyword>
<feature type="region of interest" description="Disordered" evidence="1">
    <location>
        <begin position="39"/>
        <end position="60"/>
    </location>
</feature>
<proteinExistence type="predicted"/>
<evidence type="ECO:0000313" key="2">
    <source>
        <dbReference type="EMBL" id="KMO16893.1"/>
    </source>
</evidence>
<name>A0ABR5H1I7_9HYPH</name>
<dbReference type="EMBL" id="JXOD01000112">
    <property type="protein sequence ID" value="KMO16893.1"/>
    <property type="molecule type" value="Genomic_DNA"/>
</dbReference>
<dbReference type="Proteomes" id="UP000035947">
    <property type="component" value="Unassembled WGS sequence"/>
</dbReference>
<feature type="compositionally biased region" description="Low complexity" evidence="1">
    <location>
        <begin position="45"/>
        <end position="60"/>
    </location>
</feature>
<protein>
    <submittedName>
        <fullName evidence="2">Uncharacterized protein</fullName>
    </submittedName>
</protein>
<gene>
    <name evidence="2" type="ORF">SQ03_13640</name>
</gene>
<sequence>MQKNDILLPISTSVRFSHRSTRRIAGRWGTVRRPAAFGKGRRFSRGAASRGPAATAPHAGAAPARGVFQGTYRTVANCNPRNPIVVCRAIRISCGIPVTTS</sequence>
<evidence type="ECO:0000256" key="1">
    <source>
        <dbReference type="SAM" id="MobiDB-lite"/>
    </source>
</evidence>
<reference evidence="2 3" key="1">
    <citation type="submission" date="2015-01" db="EMBL/GenBank/DDBJ databases">
        <title>Genome sequencing of Methylobacterium platani JCM14648 type strain.</title>
        <authorList>
            <person name="Chaudhry V."/>
            <person name="Patil P.B."/>
        </authorList>
    </citation>
    <scope>NUCLEOTIDE SEQUENCE [LARGE SCALE GENOMIC DNA]</scope>
    <source>
        <strain evidence="2 3">JCM 14648</strain>
    </source>
</reference>
<comment type="caution">
    <text evidence="2">The sequence shown here is derived from an EMBL/GenBank/DDBJ whole genome shotgun (WGS) entry which is preliminary data.</text>
</comment>
<evidence type="ECO:0000313" key="3">
    <source>
        <dbReference type="Proteomes" id="UP000035947"/>
    </source>
</evidence>